<gene>
    <name evidence="4" type="ORF">GMA92_03995</name>
</gene>
<dbReference type="Proteomes" id="UP000487649">
    <property type="component" value="Unassembled WGS sequence"/>
</dbReference>
<dbReference type="Pfam" id="PF09339">
    <property type="entry name" value="HTH_IclR"/>
    <property type="match status" value="1"/>
</dbReference>
<keyword evidence="1" id="KW-0805">Transcription regulation</keyword>
<dbReference type="Gene3D" id="1.10.10.10">
    <property type="entry name" value="Winged helix-like DNA-binding domain superfamily/Winged helix DNA-binding domain"/>
    <property type="match status" value="1"/>
</dbReference>
<evidence type="ECO:0000313" key="5">
    <source>
        <dbReference type="Proteomes" id="UP000487649"/>
    </source>
</evidence>
<evidence type="ECO:0000256" key="2">
    <source>
        <dbReference type="ARBA" id="ARBA00023125"/>
    </source>
</evidence>
<dbReference type="RefSeq" id="WP_006784709.1">
    <property type="nucleotide sequence ID" value="NZ_CABJBH010000018.1"/>
</dbReference>
<dbReference type="SUPFAM" id="SSF46785">
    <property type="entry name" value="Winged helix' DNA-binding domain"/>
    <property type="match status" value="1"/>
</dbReference>
<evidence type="ECO:0000256" key="1">
    <source>
        <dbReference type="ARBA" id="ARBA00023015"/>
    </source>
</evidence>
<dbReference type="SMART" id="SM00346">
    <property type="entry name" value="HTH_ICLR"/>
    <property type="match status" value="1"/>
</dbReference>
<dbReference type="GeneID" id="60059790"/>
<dbReference type="Gene3D" id="3.30.450.40">
    <property type="match status" value="1"/>
</dbReference>
<protein>
    <submittedName>
        <fullName evidence="4">Helix-turn-helix domain-containing protein</fullName>
    </submittedName>
</protein>
<dbReference type="AlphaFoldDB" id="A0A173TUS0"/>
<dbReference type="PANTHER" id="PTHR30136">
    <property type="entry name" value="HELIX-TURN-HELIX TRANSCRIPTIONAL REGULATOR, ICLR FAMILY"/>
    <property type="match status" value="1"/>
</dbReference>
<dbReference type="InterPro" id="IPR050707">
    <property type="entry name" value="HTH_MetabolicPath_Reg"/>
</dbReference>
<sequence>MKINRTAKRTIEILELIASSSEELTLNDIATRLEMPKTSAFDILETLVELNMLYIKEHRLKTYAIGVKAYAIGIAYSKTSLLLNSANPILRQLSLQTGHTAFIAKENNGKLIFTLKHEPTKRIIATPEIGDETYLHSTAIGKAILAFSPHHEELIRKLQLLPLTEHTITSKVALKSELQQVKVKGYAISCREHEEHTMAIAAPIFDYNGVVSSSIGIVSLYKEGYDVEQDAQLVKEAAYKISRLLGYQG</sequence>
<reference evidence="4 5" key="1">
    <citation type="journal article" date="2019" name="Nat. Med.">
        <title>A library of human gut bacterial isolates paired with longitudinal multiomics data enables mechanistic microbiome research.</title>
        <authorList>
            <person name="Poyet M."/>
            <person name="Groussin M."/>
            <person name="Gibbons S.M."/>
            <person name="Avila-Pacheco J."/>
            <person name="Jiang X."/>
            <person name="Kearney S.M."/>
            <person name="Perrotta A.R."/>
            <person name="Berdy B."/>
            <person name="Zhao S."/>
            <person name="Lieberman T.D."/>
            <person name="Swanson P.K."/>
            <person name="Smith M."/>
            <person name="Roesemann S."/>
            <person name="Alexander J.E."/>
            <person name="Rich S.A."/>
            <person name="Livny J."/>
            <person name="Vlamakis H."/>
            <person name="Clish C."/>
            <person name="Bullock K."/>
            <person name="Deik A."/>
            <person name="Scott J."/>
            <person name="Pierce K.A."/>
            <person name="Xavier R.J."/>
            <person name="Alm E.J."/>
        </authorList>
    </citation>
    <scope>NUCLEOTIDE SEQUENCE [LARGE SCALE GENOMIC DNA]</scope>
    <source>
        <strain evidence="4 5">BIOML-A198</strain>
    </source>
</reference>
<dbReference type="InterPro" id="IPR029016">
    <property type="entry name" value="GAF-like_dom_sf"/>
</dbReference>
<evidence type="ECO:0000313" key="4">
    <source>
        <dbReference type="EMBL" id="MTK20599.1"/>
    </source>
</evidence>
<dbReference type="PANTHER" id="PTHR30136:SF35">
    <property type="entry name" value="HTH-TYPE TRANSCRIPTIONAL REGULATOR RV1719"/>
    <property type="match status" value="1"/>
</dbReference>
<dbReference type="GO" id="GO:0045892">
    <property type="term" value="P:negative regulation of DNA-templated transcription"/>
    <property type="evidence" value="ECO:0007669"/>
    <property type="project" value="TreeGrafter"/>
</dbReference>
<proteinExistence type="predicted"/>
<dbReference type="GO" id="GO:0003700">
    <property type="term" value="F:DNA-binding transcription factor activity"/>
    <property type="evidence" value="ECO:0007669"/>
    <property type="project" value="TreeGrafter"/>
</dbReference>
<dbReference type="PROSITE" id="PS51078">
    <property type="entry name" value="ICLR_ED"/>
    <property type="match status" value="1"/>
</dbReference>
<dbReference type="Pfam" id="PF01614">
    <property type="entry name" value="IclR_C"/>
    <property type="match status" value="1"/>
</dbReference>
<dbReference type="InterPro" id="IPR036390">
    <property type="entry name" value="WH_DNA-bd_sf"/>
</dbReference>
<evidence type="ECO:0000256" key="3">
    <source>
        <dbReference type="ARBA" id="ARBA00023163"/>
    </source>
</evidence>
<dbReference type="InterPro" id="IPR036388">
    <property type="entry name" value="WH-like_DNA-bd_sf"/>
</dbReference>
<dbReference type="OrthoDB" id="9791752at2"/>
<dbReference type="InterPro" id="IPR014757">
    <property type="entry name" value="Tscrpt_reg_IclR_C"/>
</dbReference>
<dbReference type="PROSITE" id="PS51077">
    <property type="entry name" value="HTH_ICLR"/>
    <property type="match status" value="1"/>
</dbReference>
<dbReference type="EMBL" id="WMQE01000006">
    <property type="protein sequence ID" value="MTK20599.1"/>
    <property type="molecule type" value="Genomic_DNA"/>
</dbReference>
<keyword evidence="2" id="KW-0238">DNA-binding</keyword>
<name>A0A173TUS0_9FIRM</name>
<dbReference type="SUPFAM" id="SSF55781">
    <property type="entry name" value="GAF domain-like"/>
    <property type="match status" value="1"/>
</dbReference>
<dbReference type="InterPro" id="IPR005471">
    <property type="entry name" value="Tscrpt_reg_IclR_N"/>
</dbReference>
<dbReference type="GO" id="GO:0003677">
    <property type="term" value="F:DNA binding"/>
    <property type="evidence" value="ECO:0007669"/>
    <property type="project" value="UniProtKB-KW"/>
</dbReference>
<accession>A0A173TUS0</accession>
<comment type="caution">
    <text evidence="4">The sequence shown here is derived from an EMBL/GenBank/DDBJ whole genome shotgun (WGS) entry which is preliminary data.</text>
</comment>
<organism evidence="4 5">
    <name type="scientific">Turicibacter sanguinis</name>
    <dbReference type="NCBI Taxonomy" id="154288"/>
    <lineage>
        <taxon>Bacteria</taxon>
        <taxon>Bacillati</taxon>
        <taxon>Bacillota</taxon>
        <taxon>Erysipelotrichia</taxon>
        <taxon>Erysipelotrichales</taxon>
        <taxon>Turicibacteraceae</taxon>
        <taxon>Turicibacter</taxon>
    </lineage>
</organism>
<keyword evidence="3" id="KW-0804">Transcription</keyword>